<name>A0ABY7E4D2_MYAAR</name>
<dbReference type="Proteomes" id="UP001164746">
    <property type="component" value="Chromosome 4"/>
</dbReference>
<sequence length="228" mass="25717">MNCNNHLASTAANMSTTFAITGYRRHSLKHYRPSYYSELAPIYEDVPVQPLPAKSSRKFNLLSDLSGYSQEIKVYCSKNDSYHNYATVDVNGMDGKVANPSPVSASMMDGLMKSRFQKKSSKREINETFPDIGQNFTKRNTDENMNRYVNKSVAYDVNVELGLKEDAIDRPENDTITLERTSSLYQSPFTTNSSLDYAVVTNDRGVAVKRWPKLEPEPPRDKTLCGSV</sequence>
<evidence type="ECO:0000313" key="2">
    <source>
        <dbReference type="Proteomes" id="UP001164746"/>
    </source>
</evidence>
<accession>A0ABY7E4D2</accession>
<keyword evidence="2" id="KW-1185">Reference proteome</keyword>
<evidence type="ECO:0000313" key="1">
    <source>
        <dbReference type="EMBL" id="WAR02006.1"/>
    </source>
</evidence>
<protein>
    <submittedName>
        <fullName evidence="1">Uncharacterized protein</fullName>
    </submittedName>
</protein>
<organism evidence="1 2">
    <name type="scientific">Mya arenaria</name>
    <name type="common">Soft-shell clam</name>
    <dbReference type="NCBI Taxonomy" id="6604"/>
    <lineage>
        <taxon>Eukaryota</taxon>
        <taxon>Metazoa</taxon>
        <taxon>Spiralia</taxon>
        <taxon>Lophotrochozoa</taxon>
        <taxon>Mollusca</taxon>
        <taxon>Bivalvia</taxon>
        <taxon>Autobranchia</taxon>
        <taxon>Heteroconchia</taxon>
        <taxon>Euheterodonta</taxon>
        <taxon>Imparidentia</taxon>
        <taxon>Neoheterodontei</taxon>
        <taxon>Myida</taxon>
        <taxon>Myoidea</taxon>
        <taxon>Myidae</taxon>
        <taxon>Mya</taxon>
    </lineage>
</organism>
<reference evidence="1" key="1">
    <citation type="submission" date="2022-11" db="EMBL/GenBank/DDBJ databases">
        <title>Centuries of genome instability and evolution in soft-shell clam transmissible cancer (bioRxiv).</title>
        <authorList>
            <person name="Hart S.F.M."/>
            <person name="Yonemitsu M.A."/>
            <person name="Giersch R.M."/>
            <person name="Beal B.F."/>
            <person name="Arriagada G."/>
            <person name="Davis B.W."/>
            <person name="Ostrander E.A."/>
            <person name="Goff S.P."/>
            <person name="Metzger M.J."/>
        </authorList>
    </citation>
    <scope>NUCLEOTIDE SEQUENCE</scope>
    <source>
        <strain evidence="1">MELC-2E11</strain>
        <tissue evidence="1">Siphon/mantle</tissue>
    </source>
</reference>
<dbReference type="EMBL" id="CP111015">
    <property type="protein sequence ID" value="WAR02006.1"/>
    <property type="molecule type" value="Genomic_DNA"/>
</dbReference>
<proteinExistence type="predicted"/>
<gene>
    <name evidence="1" type="ORF">MAR_008564</name>
</gene>